<name>A0A1I3RQB7_9GAMM</name>
<evidence type="ECO:0000313" key="1">
    <source>
        <dbReference type="EMBL" id="SFJ48250.1"/>
    </source>
</evidence>
<dbReference type="Proteomes" id="UP000199445">
    <property type="component" value="Unassembled WGS sequence"/>
</dbReference>
<sequence>MSPRYDTLFYDGSCPLCAKEVETLRTLQRGNLIFADIHQQWSANADIPSHEALLRRLHMKTWTGEWVVGLPANVRAWSHTRFGFLFRPLLWPGIYPVARFIYERWADRRYEKKYACAIGT</sequence>
<dbReference type="OrthoDB" id="5294764at2"/>
<dbReference type="PANTHER" id="PTHR34290">
    <property type="entry name" value="SI:CH73-390P7.2"/>
    <property type="match status" value="1"/>
</dbReference>
<dbReference type="GO" id="GO:0015035">
    <property type="term" value="F:protein-disulfide reductase activity"/>
    <property type="evidence" value="ECO:0007669"/>
    <property type="project" value="InterPro"/>
</dbReference>
<protein>
    <submittedName>
        <fullName evidence="1">Predicted thiol-disulfide oxidoreductase YuxK, DCC family</fullName>
    </submittedName>
</protein>
<dbReference type="EMBL" id="FOSC01000003">
    <property type="protein sequence ID" value="SFJ48250.1"/>
    <property type="molecule type" value="Genomic_DNA"/>
</dbReference>
<keyword evidence="2" id="KW-1185">Reference proteome</keyword>
<dbReference type="RefSeq" id="WP_091701932.1">
    <property type="nucleotide sequence ID" value="NZ_BMYN01000003.1"/>
</dbReference>
<dbReference type="Pfam" id="PF04134">
    <property type="entry name" value="DCC1-like"/>
    <property type="match status" value="1"/>
</dbReference>
<dbReference type="PANTHER" id="PTHR34290:SF2">
    <property type="entry name" value="OS04G0668800 PROTEIN"/>
    <property type="match status" value="1"/>
</dbReference>
<accession>A0A1I3RQB7</accession>
<proteinExistence type="predicted"/>
<dbReference type="InterPro" id="IPR044691">
    <property type="entry name" value="DCC1_Trx"/>
</dbReference>
<evidence type="ECO:0000313" key="2">
    <source>
        <dbReference type="Proteomes" id="UP000199445"/>
    </source>
</evidence>
<dbReference type="AlphaFoldDB" id="A0A1I3RQB7"/>
<organism evidence="1 2">
    <name type="scientific">Marinobacter persicus</name>
    <dbReference type="NCBI Taxonomy" id="930118"/>
    <lineage>
        <taxon>Bacteria</taxon>
        <taxon>Pseudomonadati</taxon>
        <taxon>Pseudomonadota</taxon>
        <taxon>Gammaproteobacteria</taxon>
        <taxon>Pseudomonadales</taxon>
        <taxon>Marinobacteraceae</taxon>
        <taxon>Marinobacter</taxon>
    </lineage>
</organism>
<gene>
    <name evidence="1" type="ORF">SAMN05216429_10328</name>
</gene>
<reference evidence="1 2" key="1">
    <citation type="submission" date="2016-10" db="EMBL/GenBank/DDBJ databases">
        <authorList>
            <person name="de Groot N.N."/>
        </authorList>
    </citation>
    <scope>NUCLEOTIDE SEQUENCE [LARGE SCALE GENOMIC DNA]</scope>
    <source>
        <strain evidence="1 2">IBRC-M 10445</strain>
    </source>
</reference>
<dbReference type="InterPro" id="IPR007263">
    <property type="entry name" value="DCC1-like"/>
</dbReference>